<proteinExistence type="predicted"/>
<evidence type="ECO:0000313" key="3">
    <source>
        <dbReference type="Proteomes" id="UP000027586"/>
    </source>
</evidence>
<dbReference type="EMBL" id="CBTN010000025">
    <property type="protein sequence ID" value="CDH54773.1"/>
    <property type="molecule type" value="Genomic_DNA"/>
</dbReference>
<evidence type="ECO:0000256" key="1">
    <source>
        <dbReference type="SAM" id="SignalP"/>
    </source>
</evidence>
<dbReference type="AlphaFoldDB" id="A0A068RX83"/>
<feature type="signal peptide" evidence="1">
    <location>
        <begin position="1"/>
        <end position="21"/>
    </location>
</feature>
<evidence type="ECO:0000313" key="2">
    <source>
        <dbReference type="EMBL" id="CDH54773.1"/>
    </source>
</evidence>
<feature type="chain" id="PRO_5001655282" evidence="1">
    <location>
        <begin position="22"/>
        <end position="70"/>
    </location>
</feature>
<dbReference type="VEuPathDB" id="FungiDB:LCOR_05991.1"/>
<protein>
    <submittedName>
        <fullName evidence="2">Uncharacterized protein</fullName>
    </submittedName>
</protein>
<name>A0A068RX83_9FUNG</name>
<comment type="caution">
    <text evidence="2">The sequence shown here is derived from an EMBL/GenBank/DDBJ whole genome shotgun (WGS) entry which is preliminary data.</text>
</comment>
<keyword evidence="1" id="KW-0732">Signal</keyword>
<reference evidence="2" key="1">
    <citation type="submission" date="2013-08" db="EMBL/GenBank/DDBJ databases">
        <title>Gene expansion shapes genome architecture in the human pathogen Lichtheimia corymbifera: an evolutionary genomics analysis in the ancient terrestrial Mucorales (Mucoromycotina).</title>
        <authorList>
            <person name="Schwartze V.U."/>
            <person name="Winter S."/>
            <person name="Shelest E."/>
            <person name="Marcet-Houben M."/>
            <person name="Horn F."/>
            <person name="Wehner S."/>
            <person name="Hoffmann K."/>
            <person name="Riege K."/>
            <person name="Sammeth M."/>
            <person name="Nowrousian M."/>
            <person name="Valiante V."/>
            <person name="Linde J."/>
            <person name="Jacobsen I.D."/>
            <person name="Marz M."/>
            <person name="Brakhage A.A."/>
            <person name="Gabaldon T."/>
            <person name="Bocker S."/>
            <person name="Voigt K."/>
        </authorList>
    </citation>
    <scope>NUCLEOTIDE SEQUENCE [LARGE SCALE GENOMIC DNA]</scope>
    <source>
        <strain evidence="2">FSU 9682</strain>
    </source>
</reference>
<gene>
    <name evidence="2" type="ORF">LCOR_05991.1</name>
</gene>
<dbReference type="OrthoDB" id="10321861at2759"/>
<dbReference type="Proteomes" id="UP000027586">
    <property type="component" value="Unassembled WGS sequence"/>
</dbReference>
<keyword evidence="3" id="KW-1185">Reference proteome</keyword>
<accession>A0A068RX83</accession>
<sequence length="70" mass="7813">MKFSFIISLVFAIALADLTFAWNPAKEISRNIKRCKETSLDECPAAHKCAIEKSDDGESSCVYAPDKEEE</sequence>
<organism evidence="2 3">
    <name type="scientific">Lichtheimia corymbifera JMRC:FSU:9682</name>
    <dbReference type="NCBI Taxonomy" id="1263082"/>
    <lineage>
        <taxon>Eukaryota</taxon>
        <taxon>Fungi</taxon>
        <taxon>Fungi incertae sedis</taxon>
        <taxon>Mucoromycota</taxon>
        <taxon>Mucoromycotina</taxon>
        <taxon>Mucoromycetes</taxon>
        <taxon>Mucorales</taxon>
        <taxon>Lichtheimiaceae</taxon>
        <taxon>Lichtheimia</taxon>
    </lineage>
</organism>